<keyword evidence="1" id="KW-1133">Transmembrane helix</keyword>
<dbReference type="GO" id="GO:0004222">
    <property type="term" value="F:metalloendopeptidase activity"/>
    <property type="evidence" value="ECO:0007669"/>
    <property type="project" value="TreeGrafter"/>
</dbReference>
<accession>A0A8J7HC50</accession>
<gene>
    <name evidence="3" type="ORF">I5677_14125</name>
</gene>
<dbReference type="PANTHER" id="PTHR21666:SF270">
    <property type="entry name" value="MUREIN HYDROLASE ACTIVATOR ENVC"/>
    <property type="match status" value="1"/>
</dbReference>
<sequence>MKKILYILSKLKWIGLIGIIGTINGNSYLKLFWLFFLLGFIDIFENLPVFLQSMKMLIAIPVISIKYGKRLPSTENHTSDTKYILPFEGEWFVVNGGTDQKTSHSWGIVPQRYAYDFFILDEENKSFENTGDNLEDYYCYGKNILAPADGIVVALKNKYPNSNVNKNGKVECKAKDIRGNYITIKHNDKEYSNIAHIMPGSIKVEIGQKVTRGQVIARCGNSGNTSEPHIHYQVNDGKSFFFSAGLPIKFQKVIVDGNKSDDHEQYITREHKVKNS</sequence>
<proteinExistence type="predicted"/>
<protein>
    <submittedName>
        <fullName evidence="3">M23 family metallopeptidase</fullName>
    </submittedName>
</protein>
<dbReference type="CDD" id="cd12797">
    <property type="entry name" value="M23_peptidase"/>
    <property type="match status" value="1"/>
</dbReference>
<feature type="transmembrane region" description="Helical" evidence="1">
    <location>
        <begin position="7"/>
        <end position="25"/>
    </location>
</feature>
<evidence type="ECO:0000313" key="3">
    <source>
        <dbReference type="EMBL" id="MBH1942035.1"/>
    </source>
</evidence>
<feature type="domain" description="M23ase beta-sheet core" evidence="2">
    <location>
        <begin position="140"/>
        <end position="236"/>
    </location>
</feature>
<comment type="caution">
    <text evidence="3">The sequence shown here is derived from an EMBL/GenBank/DDBJ whole genome shotgun (WGS) entry which is preliminary data.</text>
</comment>
<dbReference type="AlphaFoldDB" id="A0A8J7HC50"/>
<dbReference type="SUPFAM" id="SSF51261">
    <property type="entry name" value="Duplicated hybrid motif"/>
    <property type="match status" value="1"/>
</dbReference>
<dbReference type="InterPro" id="IPR016047">
    <property type="entry name" value="M23ase_b-sheet_dom"/>
</dbReference>
<keyword evidence="4" id="KW-1185">Reference proteome</keyword>
<evidence type="ECO:0000256" key="1">
    <source>
        <dbReference type="SAM" id="Phobius"/>
    </source>
</evidence>
<dbReference type="InterPro" id="IPR050570">
    <property type="entry name" value="Cell_wall_metabolism_enzyme"/>
</dbReference>
<reference evidence="3" key="1">
    <citation type="submission" date="2020-12" db="EMBL/GenBank/DDBJ databases">
        <title>M. sibirica DSM 26468T genome.</title>
        <authorList>
            <person name="Thieme N."/>
            <person name="Rettenmaier R."/>
            <person name="Zverlov V."/>
            <person name="Liebl W."/>
        </authorList>
    </citation>
    <scope>NUCLEOTIDE SEQUENCE</scope>
    <source>
        <strain evidence="3">DSM 26468</strain>
    </source>
</reference>
<dbReference type="PANTHER" id="PTHR21666">
    <property type="entry name" value="PEPTIDASE-RELATED"/>
    <property type="match status" value="1"/>
</dbReference>
<name>A0A8J7HC50_9FIRM</name>
<dbReference type="Proteomes" id="UP000623269">
    <property type="component" value="Unassembled WGS sequence"/>
</dbReference>
<organism evidence="3 4">
    <name type="scientific">Mobilitalea sibirica</name>
    <dbReference type="NCBI Taxonomy" id="1462919"/>
    <lineage>
        <taxon>Bacteria</taxon>
        <taxon>Bacillati</taxon>
        <taxon>Bacillota</taxon>
        <taxon>Clostridia</taxon>
        <taxon>Lachnospirales</taxon>
        <taxon>Lachnospiraceae</taxon>
        <taxon>Mobilitalea</taxon>
    </lineage>
</organism>
<dbReference type="InterPro" id="IPR011055">
    <property type="entry name" value="Dup_hybrid_motif"/>
</dbReference>
<dbReference type="Pfam" id="PF01551">
    <property type="entry name" value="Peptidase_M23"/>
    <property type="match status" value="1"/>
</dbReference>
<keyword evidence="1" id="KW-0812">Transmembrane</keyword>
<keyword evidence="1" id="KW-0472">Membrane</keyword>
<evidence type="ECO:0000313" key="4">
    <source>
        <dbReference type="Proteomes" id="UP000623269"/>
    </source>
</evidence>
<dbReference type="RefSeq" id="WP_197662280.1">
    <property type="nucleotide sequence ID" value="NZ_JAEAGR010000016.1"/>
</dbReference>
<dbReference type="EMBL" id="JAEAGR010000016">
    <property type="protein sequence ID" value="MBH1942035.1"/>
    <property type="molecule type" value="Genomic_DNA"/>
</dbReference>
<dbReference type="Gene3D" id="2.70.70.10">
    <property type="entry name" value="Glucose Permease (Domain IIA)"/>
    <property type="match status" value="1"/>
</dbReference>
<evidence type="ECO:0000259" key="2">
    <source>
        <dbReference type="Pfam" id="PF01551"/>
    </source>
</evidence>